<keyword evidence="3 11" id="KW-0328">Glycosyltransferase</keyword>
<keyword evidence="13" id="KW-1185">Reference proteome</keyword>
<keyword evidence="7 11" id="KW-1133">Transmembrane helix</keyword>
<dbReference type="GO" id="GO:0016758">
    <property type="term" value="F:hexosyltransferase activity"/>
    <property type="evidence" value="ECO:0007669"/>
    <property type="project" value="InterPro"/>
</dbReference>
<dbReference type="OrthoDB" id="5512589at2759"/>
<evidence type="ECO:0000256" key="1">
    <source>
        <dbReference type="ARBA" id="ARBA00004323"/>
    </source>
</evidence>
<proteinExistence type="inferred from homology"/>
<comment type="similarity">
    <text evidence="2 11">Belongs to the glycosyltransferase 31 family.</text>
</comment>
<keyword evidence="10" id="KW-0325">Glycoprotein</keyword>
<dbReference type="Pfam" id="PF01762">
    <property type="entry name" value="Galactosyl_T"/>
    <property type="match status" value="1"/>
</dbReference>
<evidence type="ECO:0000256" key="3">
    <source>
        <dbReference type="ARBA" id="ARBA00022676"/>
    </source>
</evidence>
<dbReference type="Gene3D" id="3.90.550.50">
    <property type="match status" value="1"/>
</dbReference>
<evidence type="ECO:0000256" key="2">
    <source>
        <dbReference type="ARBA" id="ARBA00008661"/>
    </source>
</evidence>
<name>A0A9J6G102_HAELO</name>
<evidence type="ECO:0000256" key="7">
    <source>
        <dbReference type="ARBA" id="ARBA00022989"/>
    </source>
</evidence>
<dbReference type="AlphaFoldDB" id="A0A9J6G102"/>
<sequence length="328" mass="37679">MPGEFAFVKISGCILVVAVQALLLFYFCGWADRLMDTCFGNNRCHVRRPGMQFDYLINKVDVCRWEPTETRLLVGVISSADNFKQRQAIRATWGGTSRRMGFKVVFFLGTTADDEVRRQVSEENDFHDDIVQGNFIDAYQNLTFKTVMLIRWARDNCAQASFVLKIDDDMLLSVWDLAATLNQLQAARRTMWGWLYHRRKPVRNKTNKCYVSEKLYAPNVYPDFLSGTSYLISGDSVAILAKGIEDEPFYPLEDVFLTGIVAEKVLVYRESMAGFFCQHKRYRGPCAVPKLVTSHSWSPVMLKKLWKKVTSRLDLKLCRGLKDVQMIA</sequence>
<dbReference type="Proteomes" id="UP000821853">
    <property type="component" value="Chromosome 2"/>
</dbReference>
<organism evidence="12 13">
    <name type="scientific">Haemaphysalis longicornis</name>
    <name type="common">Bush tick</name>
    <dbReference type="NCBI Taxonomy" id="44386"/>
    <lineage>
        <taxon>Eukaryota</taxon>
        <taxon>Metazoa</taxon>
        <taxon>Ecdysozoa</taxon>
        <taxon>Arthropoda</taxon>
        <taxon>Chelicerata</taxon>
        <taxon>Arachnida</taxon>
        <taxon>Acari</taxon>
        <taxon>Parasitiformes</taxon>
        <taxon>Ixodida</taxon>
        <taxon>Ixodoidea</taxon>
        <taxon>Ixodidae</taxon>
        <taxon>Haemaphysalinae</taxon>
        <taxon>Haemaphysalis</taxon>
    </lineage>
</organism>
<evidence type="ECO:0000256" key="6">
    <source>
        <dbReference type="ARBA" id="ARBA00022968"/>
    </source>
</evidence>
<dbReference type="FunFam" id="3.90.550.50:FF:000001">
    <property type="entry name" value="Hexosyltransferase"/>
    <property type="match status" value="1"/>
</dbReference>
<protein>
    <recommendedName>
        <fullName evidence="11">Hexosyltransferase</fullName>
        <ecNumber evidence="11">2.4.1.-</ecNumber>
    </recommendedName>
</protein>
<reference evidence="12 13" key="1">
    <citation type="journal article" date="2020" name="Cell">
        <title>Large-Scale Comparative Analyses of Tick Genomes Elucidate Their Genetic Diversity and Vector Capacities.</title>
        <authorList>
            <consortium name="Tick Genome and Microbiome Consortium (TIGMIC)"/>
            <person name="Jia N."/>
            <person name="Wang J."/>
            <person name="Shi W."/>
            <person name="Du L."/>
            <person name="Sun Y."/>
            <person name="Zhan W."/>
            <person name="Jiang J.F."/>
            <person name="Wang Q."/>
            <person name="Zhang B."/>
            <person name="Ji P."/>
            <person name="Bell-Sakyi L."/>
            <person name="Cui X.M."/>
            <person name="Yuan T.T."/>
            <person name="Jiang B.G."/>
            <person name="Yang W.F."/>
            <person name="Lam T.T."/>
            <person name="Chang Q.C."/>
            <person name="Ding S.J."/>
            <person name="Wang X.J."/>
            <person name="Zhu J.G."/>
            <person name="Ruan X.D."/>
            <person name="Zhao L."/>
            <person name="Wei J.T."/>
            <person name="Ye R.Z."/>
            <person name="Que T.C."/>
            <person name="Du C.H."/>
            <person name="Zhou Y.H."/>
            <person name="Cheng J.X."/>
            <person name="Dai P.F."/>
            <person name="Guo W.B."/>
            <person name="Han X.H."/>
            <person name="Huang E.J."/>
            <person name="Li L.F."/>
            <person name="Wei W."/>
            <person name="Gao Y.C."/>
            <person name="Liu J.Z."/>
            <person name="Shao H.Z."/>
            <person name="Wang X."/>
            <person name="Wang C.C."/>
            <person name="Yang T.C."/>
            <person name="Huo Q.B."/>
            <person name="Li W."/>
            <person name="Chen H.Y."/>
            <person name="Chen S.E."/>
            <person name="Zhou L.G."/>
            <person name="Ni X.B."/>
            <person name="Tian J.H."/>
            <person name="Sheng Y."/>
            <person name="Liu T."/>
            <person name="Pan Y.S."/>
            <person name="Xia L.Y."/>
            <person name="Li J."/>
            <person name="Zhao F."/>
            <person name="Cao W.C."/>
        </authorList>
    </citation>
    <scope>NUCLEOTIDE SEQUENCE [LARGE SCALE GENOMIC DNA]</scope>
    <source>
        <strain evidence="12">HaeL-2018</strain>
    </source>
</reference>
<evidence type="ECO:0000256" key="5">
    <source>
        <dbReference type="ARBA" id="ARBA00022692"/>
    </source>
</evidence>
<dbReference type="InterPro" id="IPR002659">
    <property type="entry name" value="Glyco_trans_31"/>
</dbReference>
<dbReference type="VEuPathDB" id="VectorBase:HLOH_047495"/>
<evidence type="ECO:0000256" key="4">
    <source>
        <dbReference type="ARBA" id="ARBA00022679"/>
    </source>
</evidence>
<feature type="transmembrane region" description="Helical" evidence="11">
    <location>
        <begin position="6"/>
        <end position="27"/>
    </location>
</feature>
<keyword evidence="5 11" id="KW-0812">Transmembrane</keyword>
<dbReference type="GO" id="GO:0006493">
    <property type="term" value="P:protein O-linked glycosylation"/>
    <property type="evidence" value="ECO:0007669"/>
    <property type="project" value="TreeGrafter"/>
</dbReference>
<keyword evidence="6 11" id="KW-0735">Signal-anchor</keyword>
<evidence type="ECO:0000256" key="9">
    <source>
        <dbReference type="ARBA" id="ARBA00023136"/>
    </source>
</evidence>
<keyword evidence="8 11" id="KW-0333">Golgi apparatus</keyword>
<dbReference type="GO" id="GO:0000139">
    <property type="term" value="C:Golgi membrane"/>
    <property type="evidence" value="ECO:0007669"/>
    <property type="project" value="UniProtKB-SubCell"/>
</dbReference>
<evidence type="ECO:0000256" key="8">
    <source>
        <dbReference type="ARBA" id="ARBA00023034"/>
    </source>
</evidence>
<evidence type="ECO:0000256" key="10">
    <source>
        <dbReference type="ARBA" id="ARBA00023180"/>
    </source>
</evidence>
<accession>A0A9J6G102</accession>
<dbReference type="EMBL" id="JABSTR010000004">
    <property type="protein sequence ID" value="KAH9368320.1"/>
    <property type="molecule type" value="Genomic_DNA"/>
</dbReference>
<dbReference type="PANTHER" id="PTHR11214">
    <property type="entry name" value="BETA-1,3-N-ACETYLGLUCOSAMINYLTRANSFERASE"/>
    <property type="match status" value="1"/>
</dbReference>
<dbReference type="PANTHER" id="PTHR11214:SF334">
    <property type="entry name" value="HEXOSYLTRANSFERASE"/>
    <property type="match status" value="1"/>
</dbReference>
<evidence type="ECO:0000313" key="13">
    <source>
        <dbReference type="Proteomes" id="UP000821853"/>
    </source>
</evidence>
<evidence type="ECO:0000313" key="12">
    <source>
        <dbReference type="EMBL" id="KAH9368320.1"/>
    </source>
</evidence>
<keyword evidence="9 11" id="KW-0472">Membrane</keyword>
<dbReference type="OMA" id="FIDSHIN"/>
<keyword evidence="4" id="KW-0808">Transferase</keyword>
<evidence type="ECO:0000256" key="11">
    <source>
        <dbReference type="RuleBase" id="RU363063"/>
    </source>
</evidence>
<gene>
    <name evidence="12" type="ORF">HPB48_004512</name>
</gene>
<comment type="caution">
    <text evidence="12">The sequence shown here is derived from an EMBL/GenBank/DDBJ whole genome shotgun (WGS) entry which is preliminary data.</text>
</comment>
<dbReference type="EC" id="2.4.1.-" evidence="11"/>
<comment type="subcellular location">
    <subcellularLocation>
        <location evidence="1 11">Golgi apparatus membrane</location>
        <topology evidence="1 11">Single-pass type II membrane protein</topology>
    </subcellularLocation>
</comment>